<dbReference type="HOGENOM" id="CLU_2658271_0_0_1"/>
<dbReference type="Proteomes" id="UP000002051">
    <property type="component" value="Unassembled WGS sequence"/>
</dbReference>
<evidence type="ECO:0000313" key="2">
    <source>
        <dbReference type="EMBL" id="AES81847.1"/>
    </source>
</evidence>
<gene>
    <name evidence="2" type="ordered locus">MTR_7g101210</name>
    <name evidence="1" type="ORF">MtrDRAFT_AC148995g18v2</name>
</gene>
<accession>Q2HV47</accession>
<name>Q2HV47_MEDTR</name>
<reference evidence="1" key="2">
    <citation type="submission" date="2007-03" db="EMBL/GenBank/DDBJ databases">
        <authorList>
            <consortium name="The International Medicago Genome Annotation Group"/>
        </authorList>
    </citation>
    <scope>NUCLEOTIDE SEQUENCE</scope>
</reference>
<keyword evidence="4" id="KW-1185">Reference proteome</keyword>
<evidence type="ECO:0000313" key="3">
    <source>
        <dbReference type="EnsemblPlants" id="AES81847"/>
    </source>
</evidence>
<sequence length="76" mass="8444">MCEKRRMFVELDESVSGNVSFGDDPKGISRVSVEEGTVFTLNCVMVLELLCTSCASLVSFNKNYAYKNKVNGLKKL</sequence>
<reference evidence="2 4" key="4">
    <citation type="journal article" date="2014" name="BMC Genomics">
        <title>An improved genome release (version Mt4.0) for the model legume Medicago truncatula.</title>
        <authorList>
            <person name="Tang H."/>
            <person name="Krishnakumar V."/>
            <person name="Bidwell S."/>
            <person name="Rosen B."/>
            <person name="Chan A."/>
            <person name="Zhou S."/>
            <person name="Gentzbittel L."/>
            <person name="Childs K.L."/>
            <person name="Yandell M."/>
            <person name="Gundlach H."/>
            <person name="Mayer K.F."/>
            <person name="Schwartz D.C."/>
            <person name="Town C.D."/>
        </authorList>
    </citation>
    <scope>GENOME REANNOTATION</scope>
    <source>
        <strain evidence="3 4">cv. Jemalong A17</strain>
    </source>
</reference>
<dbReference type="EMBL" id="CM001223">
    <property type="protein sequence ID" value="AES81847.1"/>
    <property type="molecule type" value="Genomic_DNA"/>
</dbReference>
<reference evidence="2 4" key="3">
    <citation type="journal article" date="2011" name="Nature">
        <title>The Medicago genome provides insight into the evolution of rhizobial symbioses.</title>
        <authorList>
            <person name="Young N.D."/>
            <person name="Debelle F."/>
            <person name="Oldroyd G.E."/>
            <person name="Geurts R."/>
            <person name="Cannon S.B."/>
            <person name="Udvardi M.K."/>
            <person name="Benedito V.A."/>
            <person name="Mayer K.F."/>
            <person name="Gouzy J."/>
            <person name="Schoof H."/>
            <person name="Van de Peer Y."/>
            <person name="Proost S."/>
            <person name="Cook D.R."/>
            <person name="Meyers B.C."/>
            <person name="Spannagl M."/>
            <person name="Cheung F."/>
            <person name="De Mita S."/>
            <person name="Krishnakumar V."/>
            <person name="Gundlach H."/>
            <person name="Zhou S."/>
            <person name="Mudge J."/>
            <person name="Bharti A.K."/>
            <person name="Murray J.D."/>
            <person name="Naoumkina M.A."/>
            <person name="Rosen B."/>
            <person name="Silverstein K.A."/>
            <person name="Tang H."/>
            <person name="Rombauts S."/>
            <person name="Zhao P.X."/>
            <person name="Zhou P."/>
            <person name="Barbe V."/>
            <person name="Bardou P."/>
            <person name="Bechner M."/>
            <person name="Bellec A."/>
            <person name="Berger A."/>
            <person name="Berges H."/>
            <person name="Bidwell S."/>
            <person name="Bisseling T."/>
            <person name="Choisne N."/>
            <person name="Couloux A."/>
            <person name="Denny R."/>
            <person name="Deshpande S."/>
            <person name="Dai X."/>
            <person name="Doyle J.J."/>
            <person name="Dudez A.M."/>
            <person name="Farmer A.D."/>
            <person name="Fouteau S."/>
            <person name="Franken C."/>
            <person name="Gibelin C."/>
            <person name="Gish J."/>
            <person name="Goldstein S."/>
            <person name="Gonzalez A.J."/>
            <person name="Green P.J."/>
            <person name="Hallab A."/>
            <person name="Hartog M."/>
            <person name="Hua A."/>
            <person name="Humphray S.J."/>
            <person name="Jeong D.H."/>
            <person name="Jing Y."/>
            <person name="Jocker A."/>
            <person name="Kenton S.M."/>
            <person name="Kim D.J."/>
            <person name="Klee K."/>
            <person name="Lai H."/>
            <person name="Lang C."/>
            <person name="Lin S."/>
            <person name="Macmil S.L."/>
            <person name="Magdelenat G."/>
            <person name="Matthews L."/>
            <person name="McCorrison J."/>
            <person name="Monaghan E.L."/>
            <person name="Mun J.H."/>
            <person name="Najar F.Z."/>
            <person name="Nicholson C."/>
            <person name="Noirot C."/>
            <person name="O'Bleness M."/>
            <person name="Paule C.R."/>
            <person name="Poulain J."/>
            <person name="Prion F."/>
            <person name="Qin B."/>
            <person name="Qu C."/>
            <person name="Retzel E.F."/>
            <person name="Riddle C."/>
            <person name="Sallet E."/>
            <person name="Samain S."/>
            <person name="Samson N."/>
            <person name="Sanders I."/>
            <person name="Saurat O."/>
            <person name="Scarpelli C."/>
            <person name="Schiex T."/>
            <person name="Segurens B."/>
            <person name="Severin A.J."/>
            <person name="Sherrier D.J."/>
            <person name="Shi R."/>
            <person name="Sims S."/>
            <person name="Singer S.R."/>
            <person name="Sinharoy S."/>
            <person name="Sterck L."/>
            <person name="Viollet A."/>
            <person name="Wang B.B."/>
            <person name="Wang K."/>
            <person name="Wang M."/>
            <person name="Wang X."/>
            <person name="Warfsmann J."/>
            <person name="Weissenbach J."/>
            <person name="White D.D."/>
            <person name="White J.D."/>
            <person name="Wiley G.B."/>
            <person name="Wincker P."/>
            <person name="Xing Y."/>
            <person name="Yang L."/>
            <person name="Yao Z."/>
            <person name="Ying F."/>
            <person name="Zhai J."/>
            <person name="Zhou L."/>
            <person name="Zuber A."/>
            <person name="Denarie J."/>
            <person name="Dixon R.A."/>
            <person name="May G.D."/>
            <person name="Schwartz D.C."/>
            <person name="Rogers J."/>
            <person name="Quetier F."/>
            <person name="Town C.D."/>
            <person name="Roe B.A."/>
        </authorList>
    </citation>
    <scope>NUCLEOTIDE SEQUENCE [LARGE SCALE GENOMIC DNA]</scope>
    <source>
        <strain evidence="2">A17</strain>
        <strain evidence="3 4">cv. Jemalong A17</strain>
    </source>
</reference>
<organism evidence="1">
    <name type="scientific">Medicago truncatula</name>
    <name type="common">Barrel medic</name>
    <name type="synonym">Medicago tribuloides</name>
    <dbReference type="NCBI Taxonomy" id="3880"/>
    <lineage>
        <taxon>Eukaryota</taxon>
        <taxon>Viridiplantae</taxon>
        <taxon>Streptophyta</taxon>
        <taxon>Embryophyta</taxon>
        <taxon>Tracheophyta</taxon>
        <taxon>Spermatophyta</taxon>
        <taxon>Magnoliopsida</taxon>
        <taxon>eudicotyledons</taxon>
        <taxon>Gunneridae</taxon>
        <taxon>Pentapetalae</taxon>
        <taxon>rosids</taxon>
        <taxon>fabids</taxon>
        <taxon>Fabales</taxon>
        <taxon>Fabaceae</taxon>
        <taxon>Papilionoideae</taxon>
        <taxon>50 kb inversion clade</taxon>
        <taxon>NPAAA clade</taxon>
        <taxon>Hologalegina</taxon>
        <taxon>IRL clade</taxon>
        <taxon>Trifolieae</taxon>
        <taxon>Medicago</taxon>
    </lineage>
</organism>
<evidence type="ECO:0000313" key="4">
    <source>
        <dbReference type="Proteomes" id="UP000002051"/>
    </source>
</evidence>
<protein>
    <submittedName>
        <fullName evidence="1 3">Uncharacterized protein</fullName>
    </submittedName>
</protein>
<proteinExistence type="predicted"/>
<dbReference type="PaxDb" id="3880-AES81847"/>
<reference evidence="3" key="5">
    <citation type="submission" date="2015-04" db="UniProtKB">
        <authorList>
            <consortium name="EnsemblPlants"/>
        </authorList>
    </citation>
    <scope>IDENTIFICATION</scope>
    <source>
        <strain evidence="3">cv. Jemalong A17</strain>
    </source>
</reference>
<evidence type="ECO:0000313" key="1">
    <source>
        <dbReference type="EMBL" id="ABD32804.1"/>
    </source>
</evidence>
<dbReference type="AlphaFoldDB" id="Q2HV47"/>
<dbReference type="EMBL" id="AC148995">
    <property type="protein sequence ID" value="ABD32804.1"/>
    <property type="molecule type" value="Genomic_DNA"/>
</dbReference>
<reference evidence="1" key="1">
    <citation type="submission" date="2004-12" db="EMBL/GenBank/DDBJ databases">
        <authorList>
            <person name="Town C.D."/>
        </authorList>
    </citation>
    <scope>NUCLEOTIDE SEQUENCE</scope>
</reference>
<dbReference type="EnsemblPlants" id="AES81847">
    <property type="protein sequence ID" value="AES81847"/>
    <property type="gene ID" value="MTR_7g101210"/>
</dbReference>